<dbReference type="EMBL" id="PVTD01000002">
    <property type="protein sequence ID" value="PRY25274.1"/>
    <property type="molecule type" value="Genomic_DNA"/>
</dbReference>
<keyword evidence="2" id="KW-1185">Reference proteome</keyword>
<sequence>MAKLSDIQKWLEGTLGGDAPRANSLIKTVRQSGMFTTSGKGRHAPQMVSTDYATAICAALVTDPPTAAPATIAQLLSARFSYLEVTRADDGDPVLYNDTIQWSDKDEYGNRVLPKFFVDVPKTVSAALCKIADEYRKTGRDGMSFYDCVELWVDGDAWVDIHLNGLDFGTVDEGADWTKNKKQTEYNWRFRYHTRRHGKTRSGRAIMVRLDSQALYGLAELAHAPEVPGGEVV</sequence>
<organism evidence="1 2">
    <name type="scientific">Aliiruegeria haliotis</name>
    <dbReference type="NCBI Taxonomy" id="1280846"/>
    <lineage>
        <taxon>Bacteria</taxon>
        <taxon>Pseudomonadati</taxon>
        <taxon>Pseudomonadota</taxon>
        <taxon>Alphaproteobacteria</taxon>
        <taxon>Rhodobacterales</taxon>
        <taxon>Roseobacteraceae</taxon>
        <taxon>Aliiruegeria</taxon>
    </lineage>
</organism>
<name>A0A2T0RVT0_9RHOB</name>
<evidence type="ECO:0000313" key="2">
    <source>
        <dbReference type="Proteomes" id="UP000239480"/>
    </source>
</evidence>
<gene>
    <name evidence="1" type="ORF">CLV78_102452</name>
</gene>
<evidence type="ECO:0000313" key="1">
    <source>
        <dbReference type="EMBL" id="PRY25274.1"/>
    </source>
</evidence>
<accession>A0A2T0RVT0</accession>
<dbReference type="OrthoDB" id="7838422at2"/>
<dbReference type="RefSeq" id="WP_106204188.1">
    <property type="nucleotide sequence ID" value="NZ_PVTD01000002.1"/>
</dbReference>
<protein>
    <submittedName>
        <fullName evidence="1">Uncharacterized protein</fullName>
    </submittedName>
</protein>
<dbReference type="AlphaFoldDB" id="A0A2T0RVT0"/>
<dbReference type="Proteomes" id="UP000239480">
    <property type="component" value="Unassembled WGS sequence"/>
</dbReference>
<proteinExistence type="predicted"/>
<comment type="caution">
    <text evidence="1">The sequence shown here is derived from an EMBL/GenBank/DDBJ whole genome shotgun (WGS) entry which is preliminary data.</text>
</comment>
<reference evidence="1 2" key="1">
    <citation type="submission" date="2018-03" db="EMBL/GenBank/DDBJ databases">
        <title>Genomic Encyclopedia of Archaeal and Bacterial Type Strains, Phase II (KMG-II): from individual species to whole genera.</title>
        <authorList>
            <person name="Goeker M."/>
        </authorList>
    </citation>
    <scope>NUCLEOTIDE SEQUENCE [LARGE SCALE GENOMIC DNA]</scope>
    <source>
        <strain evidence="1 2">DSM 29328</strain>
    </source>
</reference>